<dbReference type="Pfam" id="PF13354">
    <property type="entry name" value="Beta-lactamase2"/>
    <property type="match status" value="1"/>
</dbReference>
<name>A0ABP7JHG1_9PSEU</name>
<dbReference type="SUPFAM" id="SSF56601">
    <property type="entry name" value="beta-lactamase/transpeptidase-like"/>
    <property type="match status" value="1"/>
</dbReference>
<dbReference type="PANTHER" id="PTHR35333:SF3">
    <property type="entry name" value="BETA-LACTAMASE-TYPE TRANSPEPTIDASE FOLD CONTAINING PROTEIN"/>
    <property type="match status" value="1"/>
</dbReference>
<reference evidence="3" key="1">
    <citation type="journal article" date="2019" name="Int. J. Syst. Evol. Microbiol.">
        <title>The Global Catalogue of Microorganisms (GCM) 10K type strain sequencing project: providing services to taxonomists for standard genome sequencing and annotation.</title>
        <authorList>
            <consortium name="The Broad Institute Genomics Platform"/>
            <consortium name="The Broad Institute Genome Sequencing Center for Infectious Disease"/>
            <person name="Wu L."/>
            <person name="Ma J."/>
        </authorList>
    </citation>
    <scope>NUCLEOTIDE SEQUENCE [LARGE SCALE GENOMIC DNA]</scope>
    <source>
        <strain evidence="3">JCM 17017</strain>
    </source>
</reference>
<feature type="domain" description="Beta-lactamase class A catalytic" evidence="1">
    <location>
        <begin position="119"/>
        <end position="329"/>
    </location>
</feature>
<dbReference type="NCBIfam" id="NF033103">
    <property type="entry name" value="bla_class_A"/>
    <property type="match status" value="1"/>
</dbReference>
<organism evidence="2 3">
    <name type="scientific">Amycolatopsis tucumanensis</name>
    <dbReference type="NCBI Taxonomy" id="401106"/>
    <lineage>
        <taxon>Bacteria</taxon>
        <taxon>Bacillati</taxon>
        <taxon>Actinomycetota</taxon>
        <taxon>Actinomycetes</taxon>
        <taxon>Pseudonocardiales</taxon>
        <taxon>Pseudonocardiaceae</taxon>
        <taxon>Amycolatopsis</taxon>
    </lineage>
</organism>
<gene>
    <name evidence="2" type="primary">bla</name>
    <name evidence="2" type="ORF">GCM10022380_74160</name>
</gene>
<accession>A0ABP7JHG1</accession>
<sequence>MRRLATGWGMPAAAAPRVKLPRSLTLTKARQAPTRSTPRILCRIRMETVFFVFDGIEWAREAGAMLVRTLRAVVVLLVFGLVGACAAEPPPPPPAVSTVAPAPQVDFADLEARFDARLGVYAIDTGTGREITHRADERFNYASAIKSPLAGAVLRRNVDLDKVVTYTDADIQPNSPITKDRRSVTVREAAEAALLQSDNTAANLLFAEVGGPAGLAAVLREIGDTTTHPDRLEVELNSAIPGDVRDTSTPRAMAGSLRAFLLGEALPADKRDLLAGIMRRNKTGTELIRAGVPSEWPVADKTGTGDYGTRNDIGVIWPPNRAPIVLALMSSRATADASYDNKLLAEATSRVVEALR</sequence>
<dbReference type="EMBL" id="BAABCM010000014">
    <property type="protein sequence ID" value="GAA3845124.1"/>
    <property type="molecule type" value="Genomic_DNA"/>
</dbReference>
<dbReference type="PRINTS" id="PR00118">
    <property type="entry name" value="BLACTAMASEA"/>
</dbReference>
<dbReference type="Gene3D" id="3.40.710.10">
    <property type="entry name" value="DD-peptidase/beta-lactamase superfamily"/>
    <property type="match status" value="1"/>
</dbReference>
<dbReference type="PANTHER" id="PTHR35333">
    <property type="entry name" value="BETA-LACTAMASE"/>
    <property type="match status" value="1"/>
</dbReference>
<comment type="caution">
    <text evidence="2">The sequence shown here is derived from an EMBL/GenBank/DDBJ whole genome shotgun (WGS) entry which is preliminary data.</text>
</comment>
<dbReference type="Proteomes" id="UP001501624">
    <property type="component" value="Unassembled WGS sequence"/>
</dbReference>
<protein>
    <submittedName>
        <fullName evidence="2">Class A beta-lactamase</fullName>
    </submittedName>
</protein>
<evidence type="ECO:0000313" key="2">
    <source>
        <dbReference type="EMBL" id="GAA3845124.1"/>
    </source>
</evidence>
<keyword evidence="3" id="KW-1185">Reference proteome</keyword>
<dbReference type="InterPro" id="IPR000871">
    <property type="entry name" value="Beta-lactam_class-A"/>
</dbReference>
<dbReference type="InterPro" id="IPR012338">
    <property type="entry name" value="Beta-lactam/transpept-like"/>
</dbReference>
<dbReference type="InterPro" id="IPR045155">
    <property type="entry name" value="Beta-lactam_cat"/>
</dbReference>
<evidence type="ECO:0000313" key="3">
    <source>
        <dbReference type="Proteomes" id="UP001501624"/>
    </source>
</evidence>
<evidence type="ECO:0000259" key="1">
    <source>
        <dbReference type="Pfam" id="PF13354"/>
    </source>
</evidence>
<proteinExistence type="predicted"/>